<name>A0A523UMU6_UNCT6</name>
<comment type="caution">
    <text evidence="1">The sequence shown here is derived from an EMBL/GenBank/DDBJ whole genome shotgun (WGS) entry which is preliminary data.</text>
</comment>
<gene>
    <name evidence="1" type="ORF">E3J62_12035</name>
</gene>
<evidence type="ECO:0000313" key="2">
    <source>
        <dbReference type="Proteomes" id="UP000315525"/>
    </source>
</evidence>
<accession>A0A523UMU6</accession>
<proteinExistence type="predicted"/>
<sequence>MKKQKLLRDELANLTERIWSAVHGAPCGSGSGDGLGKCSVNDMLSVLKATCSVGVDDDFAPLPKRPSEYFDIALGALRKSDNSPSEEEGMLRLIFEMGK</sequence>
<reference evidence="1 2" key="1">
    <citation type="submission" date="2019-03" db="EMBL/GenBank/DDBJ databases">
        <title>Metabolic potential of uncultured bacteria and archaea associated with petroleum seepage in deep-sea sediments.</title>
        <authorList>
            <person name="Dong X."/>
            <person name="Hubert C."/>
        </authorList>
    </citation>
    <scope>NUCLEOTIDE SEQUENCE [LARGE SCALE GENOMIC DNA]</scope>
    <source>
        <strain evidence="1">E44_bin18</strain>
    </source>
</reference>
<dbReference type="AlphaFoldDB" id="A0A523UMU6"/>
<dbReference type="Proteomes" id="UP000315525">
    <property type="component" value="Unassembled WGS sequence"/>
</dbReference>
<dbReference type="EMBL" id="SOJN01000144">
    <property type="protein sequence ID" value="TET43872.1"/>
    <property type="molecule type" value="Genomic_DNA"/>
</dbReference>
<evidence type="ECO:0000313" key="1">
    <source>
        <dbReference type="EMBL" id="TET43872.1"/>
    </source>
</evidence>
<feature type="non-terminal residue" evidence="1">
    <location>
        <position position="99"/>
    </location>
</feature>
<protein>
    <submittedName>
        <fullName evidence="1">Uncharacterized protein</fullName>
    </submittedName>
</protein>
<organism evidence="1 2">
    <name type="scientific">candidate division TA06 bacterium</name>
    <dbReference type="NCBI Taxonomy" id="2250710"/>
    <lineage>
        <taxon>Bacteria</taxon>
        <taxon>Bacteria division TA06</taxon>
    </lineage>
</organism>